<dbReference type="HOGENOM" id="CLU_1636147_0_0_1"/>
<reference evidence="2" key="1">
    <citation type="journal article" date="2013" name="Genome Announc.">
        <title>Draft genome sequence of the basidiomycetous yeast-like fungus Pseudozyma hubeiensis SY62, which produces an abundant amount of the biosurfactant mannosylerythritol lipids.</title>
        <authorList>
            <person name="Konishi M."/>
            <person name="Hatada Y."/>
            <person name="Horiuchi J."/>
        </authorList>
    </citation>
    <scope>NUCLEOTIDE SEQUENCE [LARGE SCALE GENOMIC DNA]</scope>
    <source>
        <strain evidence="2">SY62</strain>
    </source>
</reference>
<name>R9P7M8_PSEHS</name>
<evidence type="ECO:0000313" key="2">
    <source>
        <dbReference type="Proteomes" id="UP000014071"/>
    </source>
</evidence>
<dbReference type="RefSeq" id="XP_012190933.1">
    <property type="nucleotide sequence ID" value="XM_012335543.1"/>
</dbReference>
<dbReference type="GeneID" id="24110212"/>
<accession>R9P7M8</accession>
<evidence type="ECO:0000313" key="1">
    <source>
        <dbReference type="EMBL" id="GAC97346.1"/>
    </source>
</evidence>
<dbReference type="AlphaFoldDB" id="R9P7M8"/>
<sequence>MPADPDGCVTFAVYVVPRSFARLEVPTDLEFREVIESEDTTHTSAQRKRYAIVHRTQVVQGAADGIGRILLSTQTGHESADVHVIQIRIAFWRGRRPEPYRPRTTNALHVVGAIEPSSPSLQPRQDQQHIVKGKQMRMKSRVASNIDILQPTDAWQLLQLLN</sequence>
<dbReference type="EMBL" id="DF238808">
    <property type="protein sequence ID" value="GAC97346.1"/>
    <property type="molecule type" value="Genomic_DNA"/>
</dbReference>
<gene>
    <name evidence="1" type="ORF">PHSY_004931</name>
</gene>
<protein>
    <submittedName>
        <fullName evidence="1">Uncharacterized protein</fullName>
    </submittedName>
</protein>
<organism evidence="1 2">
    <name type="scientific">Pseudozyma hubeiensis (strain SY62)</name>
    <name type="common">Yeast</name>
    <dbReference type="NCBI Taxonomy" id="1305764"/>
    <lineage>
        <taxon>Eukaryota</taxon>
        <taxon>Fungi</taxon>
        <taxon>Dikarya</taxon>
        <taxon>Basidiomycota</taxon>
        <taxon>Ustilaginomycotina</taxon>
        <taxon>Ustilaginomycetes</taxon>
        <taxon>Ustilaginales</taxon>
        <taxon>Ustilaginaceae</taxon>
        <taxon>Pseudozyma</taxon>
    </lineage>
</organism>
<proteinExistence type="predicted"/>
<dbReference type="Proteomes" id="UP000014071">
    <property type="component" value="Unassembled WGS sequence"/>
</dbReference>
<keyword evidence="2" id="KW-1185">Reference proteome</keyword>